<dbReference type="Proteomes" id="UP001054821">
    <property type="component" value="Chromosome 2"/>
</dbReference>
<dbReference type="InterPro" id="IPR000477">
    <property type="entry name" value="RT_dom"/>
</dbReference>
<dbReference type="Pfam" id="PF00665">
    <property type="entry name" value="rve"/>
    <property type="match status" value="1"/>
</dbReference>
<feature type="region of interest" description="Disordered" evidence="1">
    <location>
        <begin position="955"/>
        <end position="976"/>
    </location>
</feature>
<dbReference type="Gene3D" id="3.10.10.10">
    <property type="entry name" value="HIV Type 1 Reverse Transcriptase, subunit A, domain 1"/>
    <property type="match status" value="1"/>
</dbReference>
<dbReference type="GO" id="GO:0003676">
    <property type="term" value="F:nucleic acid binding"/>
    <property type="evidence" value="ECO:0007669"/>
    <property type="project" value="InterPro"/>
</dbReference>
<name>A0AAD4WGQ2_PRUDU</name>
<feature type="domain" description="RNase H type-1" evidence="3">
    <location>
        <begin position="466"/>
        <end position="595"/>
    </location>
</feature>
<evidence type="ECO:0000259" key="4">
    <source>
        <dbReference type="PROSITE" id="PS50994"/>
    </source>
</evidence>
<dbReference type="Pfam" id="PF00078">
    <property type="entry name" value="RVT_1"/>
    <property type="match status" value="1"/>
</dbReference>
<feature type="compositionally biased region" description="Basic and acidic residues" evidence="1">
    <location>
        <begin position="445"/>
        <end position="457"/>
    </location>
</feature>
<dbReference type="InterPro" id="IPR041577">
    <property type="entry name" value="RT_RNaseH_2"/>
</dbReference>
<dbReference type="PANTHER" id="PTHR48475:SF2">
    <property type="entry name" value="RIBONUCLEASE H"/>
    <property type="match status" value="1"/>
</dbReference>
<dbReference type="InterPro" id="IPR001584">
    <property type="entry name" value="Integrase_cat-core"/>
</dbReference>
<dbReference type="SUPFAM" id="SSF53098">
    <property type="entry name" value="Ribonuclease H-like"/>
    <property type="match status" value="2"/>
</dbReference>
<dbReference type="AlphaFoldDB" id="A0AAD4WGQ2"/>
<evidence type="ECO:0000259" key="3">
    <source>
        <dbReference type="PROSITE" id="PS50879"/>
    </source>
</evidence>
<dbReference type="InterPro" id="IPR043502">
    <property type="entry name" value="DNA/RNA_pol_sf"/>
</dbReference>
<sequence>MPGIDPQIICHRLHANPAIKPVAQKRRNFAPERVAIIEVEIDKLLAAGFIQEISYAEWLANVVLVAKKDKGLWRVCVDYTDLNKACPKDNFPLPRIDQLVDSTSGNQLLSFMDAYSGYNQIMMHKDDKAKTSFIIERGTYCYKVMPFGLKNAGATYQRLVNKIFKEQIGKTMEVYVDDMLVKAPTRADHIKNLAEAFSLLRKYNMKLNPSKCTFGVSSGRFLGYLVTQRGIEAHPNQIKAILNMKSPATTKEIQSLTGRAAALNRFLSRSTDKCRPFFKALKKGHRDKWDDECKVAFQNLKTYLTSPPLLSKPIPGEDLYIYLAVSDSAVSSALIREELGAQHPVFYTSKALLDAETRYPKMEKLIFSLVVSARKLRPYYQAHRIIVMTEFPLRSILHSPDASQRLMKWAIELSQYDLLYRPKTAIKAQALADFVVEFTPTAEEEKMVTKSKEKADDTSPTDSNLPNDMWQLHVDGASNHKGAGAGVVIITPDGTLLEQAITLGFSASNNEAEYEALLAGLRLAKELKIKRLAIYSDSQLITNQASGEYMAKHPRMIQYLDKVQGLLKEFPTFTIQQVPRAENTHADALASLGSALDTQFRRSIPVEHLDRPSIEEMEPIDSMQIDEDPGWQDSIINYLVNGNLPTDKSEARKVQQKAARYYMQGDKLIRRSYSGPHLTCIRYPQTLEVLCKIHDGECGNHSGGRSLAQKALNVGYFWPTMRHDSTEYVKRCDRCQRYKPVPNLPAEIYHPQNSPWPFMQWAIDLVGPMPTAPAKKEMMIVATDYFTKWIEAEALSSTKEDDVERFIWRNIICRFGCPQSLVTDNGSQFIGRHISAFFKKYGIKQHLSTPRYPQGNGQAEASNKIILDCLKKRLEGAEGKWVDELPGVLWAYRTTMRRSTGETPFSLAYGTEAIIPPHITVPSIGIEVGSIEQNSEQMRLNLDLLEGKREKAIVRESRKREKEDRRLKDPEANILP</sequence>
<gene>
    <name evidence="5" type="ORF">L3X38_010712</name>
</gene>
<dbReference type="Pfam" id="PF17919">
    <property type="entry name" value="RT_RNaseH_2"/>
    <property type="match status" value="1"/>
</dbReference>
<evidence type="ECO:0000259" key="2">
    <source>
        <dbReference type="PROSITE" id="PS50878"/>
    </source>
</evidence>
<dbReference type="Gene3D" id="1.10.340.70">
    <property type="match status" value="1"/>
</dbReference>
<feature type="region of interest" description="Disordered" evidence="1">
    <location>
        <begin position="445"/>
        <end position="466"/>
    </location>
</feature>
<dbReference type="EMBL" id="JAJFAZ020000002">
    <property type="protein sequence ID" value="KAI5342836.1"/>
    <property type="molecule type" value="Genomic_DNA"/>
</dbReference>
<dbReference type="CDD" id="cd09279">
    <property type="entry name" value="RNase_HI_like"/>
    <property type="match status" value="1"/>
</dbReference>
<dbReference type="InterPro" id="IPR043128">
    <property type="entry name" value="Rev_trsase/Diguanyl_cyclase"/>
</dbReference>
<organism evidence="5 6">
    <name type="scientific">Prunus dulcis</name>
    <name type="common">Almond</name>
    <name type="synonym">Amygdalus dulcis</name>
    <dbReference type="NCBI Taxonomy" id="3755"/>
    <lineage>
        <taxon>Eukaryota</taxon>
        <taxon>Viridiplantae</taxon>
        <taxon>Streptophyta</taxon>
        <taxon>Embryophyta</taxon>
        <taxon>Tracheophyta</taxon>
        <taxon>Spermatophyta</taxon>
        <taxon>Magnoliopsida</taxon>
        <taxon>eudicotyledons</taxon>
        <taxon>Gunneridae</taxon>
        <taxon>Pentapetalae</taxon>
        <taxon>rosids</taxon>
        <taxon>fabids</taxon>
        <taxon>Rosales</taxon>
        <taxon>Rosaceae</taxon>
        <taxon>Amygdaloideae</taxon>
        <taxon>Amygdaleae</taxon>
        <taxon>Prunus</taxon>
    </lineage>
</organism>
<accession>A0AAD4WGQ2</accession>
<dbReference type="Gene3D" id="3.30.420.10">
    <property type="entry name" value="Ribonuclease H-like superfamily/Ribonuclease H"/>
    <property type="match status" value="2"/>
</dbReference>
<evidence type="ECO:0000313" key="5">
    <source>
        <dbReference type="EMBL" id="KAI5342836.1"/>
    </source>
</evidence>
<dbReference type="InterPro" id="IPR041588">
    <property type="entry name" value="Integrase_H2C2"/>
</dbReference>
<dbReference type="SUPFAM" id="SSF56672">
    <property type="entry name" value="DNA/RNA polymerases"/>
    <property type="match status" value="1"/>
</dbReference>
<keyword evidence="6" id="KW-1185">Reference proteome</keyword>
<dbReference type="PANTHER" id="PTHR48475">
    <property type="entry name" value="RIBONUCLEASE H"/>
    <property type="match status" value="1"/>
</dbReference>
<dbReference type="InterPro" id="IPR002156">
    <property type="entry name" value="RNaseH_domain"/>
</dbReference>
<reference evidence="5 6" key="1">
    <citation type="journal article" date="2022" name="G3 (Bethesda)">
        <title>Whole-genome sequence and methylome profiling of the almond [Prunus dulcis (Mill.) D.A. Webb] cultivar 'Nonpareil'.</title>
        <authorList>
            <person name="D'Amico-Willman K.M."/>
            <person name="Ouma W.Z."/>
            <person name="Meulia T."/>
            <person name="Sideli G.M."/>
            <person name="Gradziel T.M."/>
            <person name="Fresnedo-Ramirez J."/>
        </authorList>
    </citation>
    <scope>NUCLEOTIDE SEQUENCE [LARGE SCALE GENOMIC DNA]</scope>
    <source>
        <strain evidence="5">Clone GOH B32 T37-40</strain>
    </source>
</reference>
<feature type="domain" description="Integrase catalytic" evidence="4">
    <location>
        <begin position="751"/>
        <end position="912"/>
    </location>
</feature>
<dbReference type="PROSITE" id="PS50878">
    <property type="entry name" value="RT_POL"/>
    <property type="match status" value="1"/>
</dbReference>
<dbReference type="GO" id="GO:0004523">
    <property type="term" value="F:RNA-DNA hybrid ribonuclease activity"/>
    <property type="evidence" value="ECO:0007669"/>
    <property type="project" value="InterPro"/>
</dbReference>
<dbReference type="PROSITE" id="PS50879">
    <property type="entry name" value="RNASE_H_1"/>
    <property type="match status" value="1"/>
</dbReference>
<dbReference type="InterPro" id="IPR012337">
    <property type="entry name" value="RNaseH-like_sf"/>
</dbReference>
<dbReference type="InterPro" id="IPR036397">
    <property type="entry name" value="RNaseH_sf"/>
</dbReference>
<dbReference type="PROSITE" id="PS50994">
    <property type="entry name" value="INTEGRASE"/>
    <property type="match status" value="1"/>
</dbReference>
<dbReference type="CDD" id="cd01647">
    <property type="entry name" value="RT_LTR"/>
    <property type="match status" value="1"/>
</dbReference>
<protein>
    <submittedName>
        <fullName evidence="5">Uncharacterized protein</fullName>
    </submittedName>
</protein>
<feature type="domain" description="Reverse transcriptase" evidence="2">
    <location>
        <begin position="46"/>
        <end position="226"/>
    </location>
</feature>
<comment type="caution">
    <text evidence="5">The sequence shown here is derived from an EMBL/GenBank/DDBJ whole genome shotgun (WGS) entry which is preliminary data.</text>
</comment>
<dbReference type="Pfam" id="PF17921">
    <property type="entry name" value="Integrase_H2C2"/>
    <property type="match status" value="1"/>
</dbReference>
<dbReference type="Pfam" id="PF13456">
    <property type="entry name" value="RVT_3"/>
    <property type="match status" value="1"/>
</dbReference>
<evidence type="ECO:0000256" key="1">
    <source>
        <dbReference type="SAM" id="MobiDB-lite"/>
    </source>
</evidence>
<proteinExistence type="predicted"/>
<dbReference type="GO" id="GO:0015074">
    <property type="term" value="P:DNA integration"/>
    <property type="evidence" value="ECO:0007669"/>
    <property type="project" value="InterPro"/>
</dbReference>
<evidence type="ECO:0000313" key="6">
    <source>
        <dbReference type="Proteomes" id="UP001054821"/>
    </source>
</evidence>
<dbReference type="Gene3D" id="3.30.70.270">
    <property type="match status" value="2"/>
</dbReference>